<reference evidence="1 2" key="1">
    <citation type="submission" date="2020-08" db="EMBL/GenBank/DDBJ databases">
        <title>Functional genomics of gut bacteria from endangered species of beetles.</title>
        <authorList>
            <person name="Carlos-Shanley C."/>
        </authorList>
    </citation>
    <scope>NUCLEOTIDE SEQUENCE [LARGE SCALE GENOMIC DNA]</scope>
    <source>
        <strain evidence="1 2">S00151</strain>
    </source>
</reference>
<sequence>MTLTLLLFFNYEAKFMLSNVKKSEKILNLTLQGKMQYYPVYIY</sequence>
<name>A0A840KF59_9FLAO</name>
<dbReference type="Proteomes" id="UP000592180">
    <property type="component" value="Unassembled WGS sequence"/>
</dbReference>
<accession>A0A840KF59</accession>
<gene>
    <name evidence="1" type="ORF">HNP38_001636</name>
</gene>
<organism evidence="1 2">
    <name type="scientific">Chryseobacterium defluvii</name>
    <dbReference type="NCBI Taxonomy" id="160396"/>
    <lineage>
        <taxon>Bacteria</taxon>
        <taxon>Pseudomonadati</taxon>
        <taxon>Bacteroidota</taxon>
        <taxon>Flavobacteriia</taxon>
        <taxon>Flavobacteriales</taxon>
        <taxon>Weeksellaceae</taxon>
        <taxon>Chryseobacterium group</taxon>
        <taxon>Chryseobacterium</taxon>
    </lineage>
</organism>
<protein>
    <submittedName>
        <fullName evidence="1">Uncharacterized protein</fullName>
    </submittedName>
</protein>
<evidence type="ECO:0000313" key="1">
    <source>
        <dbReference type="EMBL" id="MBB4806364.1"/>
    </source>
</evidence>
<dbReference type="AlphaFoldDB" id="A0A840KF59"/>
<keyword evidence="2" id="KW-1185">Reference proteome</keyword>
<evidence type="ECO:0000313" key="2">
    <source>
        <dbReference type="Proteomes" id="UP000592180"/>
    </source>
</evidence>
<comment type="caution">
    <text evidence="1">The sequence shown here is derived from an EMBL/GenBank/DDBJ whole genome shotgun (WGS) entry which is preliminary data.</text>
</comment>
<proteinExistence type="predicted"/>
<dbReference type="EMBL" id="JACHLE010000001">
    <property type="protein sequence ID" value="MBB4806364.1"/>
    <property type="molecule type" value="Genomic_DNA"/>
</dbReference>